<dbReference type="InterPro" id="IPR023296">
    <property type="entry name" value="Glyco_hydro_beta-prop_sf"/>
</dbReference>
<evidence type="ECO:0000313" key="3">
    <source>
        <dbReference type="EMBL" id="GIF22896.1"/>
    </source>
</evidence>
<feature type="chain" id="PRO_5036719319" description="Glycosyl hydrolase family 43" evidence="2">
    <location>
        <begin position="29"/>
        <end position="86"/>
    </location>
</feature>
<evidence type="ECO:0000256" key="2">
    <source>
        <dbReference type="SAM" id="SignalP"/>
    </source>
</evidence>
<organism evidence="3 4">
    <name type="scientific">Paractinoplanes tereljensis</name>
    <dbReference type="NCBI Taxonomy" id="571912"/>
    <lineage>
        <taxon>Bacteria</taxon>
        <taxon>Bacillati</taxon>
        <taxon>Actinomycetota</taxon>
        <taxon>Actinomycetes</taxon>
        <taxon>Micromonosporales</taxon>
        <taxon>Micromonosporaceae</taxon>
        <taxon>Paractinoplanes</taxon>
    </lineage>
</organism>
<dbReference type="Proteomes" id="UP000623608">
    <property type="component" value="Unassembled WGS sequence"/>
</dbReference>
<keyword evidence="2" id="KW-0732">Signal</keyword>
<dbReference type="EMBL" id="BOMY01000036">
    <property type="protein sequence ID" value="GIF22896.1"/>
    <property type="molecule type" value="Genomic_DNA"/>
</dbReference>
<gene>
    <name evidence="3" type="ORF">Ate02nite_56260</name>
</gene>
<reference evidence="3" key="1">
    <citation type="submission" date="2021-01" db="EMBL/GenBank/DDBJ databases">
        <title>Whole genome shotgun sequence of Actinoplanes tereljensis NBRC 105297.</title>
        <authorList>
            <person name="Komaki H."/>
            <person name="Tamura T."/>
        </authorList>
    </citation>
    <scope>NUCLEOTIDE SEQUENCE</scope>
    <source>
        <strain evidence="3">NBRC 105297</strain>
    </source>
</reference>
<feature type="region of interest" description="Disordered" evidence="1">
    <location>
        <begin position="62"/>
        <end position="86"/>
    </location>
</feature>
<dbReference type="Gene3D" id="2.115.10.20">
    <property type="entry name" value="Glycosyl hydrolase domain, family 43"/>
    <property type="match status" value="1"/>
</dbReference>
<feature type="signal peptide" evidence="2">
    <location>
        <begin position="1"/>
        <end position="28"/>
    </location>
</feature>
<protein>
    <recommendedName>
        <fullName evidence="5">Glycosyl hydrolase family 43</fullName>
    </recommendedName>
</protein>
<accession>A0A919TUJ7</accession>
<evidence type="ECO:0000313" key="4">
    <source>
        <dbReference type="Proteomes" id="UP000623608"/>
    </source>
</evidence>
<evidence type="ECO:0000256" key="1">
    <source>
        <dbReference type="SAM" id="MobiDB-lite"/>
    </source>
</evidence>
<keyword evidence="4" id="KW-1185">Reference proteome</keyword>
<evidence type="ECO:0008006" key="5">
    <source>
        <dbReference type="Google" id="ProtNLM"/>
    </source>
</evidence>
<comment type="caution">
    <text evidence="3">The sequence shown here is derived from an EMBL/GenBank/DDBJ whole genome shotgun (WGS) entry which is preliminary data.</text>
</comment>
<proteinExistence type="predicted"/>
<name>A0A919TUJ7_9ACTN</name>
<sequence>MRATGVRAWMVVLLCVLSLGVAPAPARADNPIVQTIYTADPAPLVHNGRVYLYTGYDEDRRIPGRRHADHPGPGLHPHRLIPLERP</sequence>
<dbReference type="SUPFAM" id="SSF75005">
    <property type="entry name" value="Arabinanase/levansucrase/invertase"/>
    <property type="match status" value="1"/>
</dbReference>
<dbReference type="AlphaFoldDB" id="A0A919TUJ7"/>